<keyword evidence="7" id="KW-1185">Reference proteome</keyword>
<feature type="region of interest" description="Disordered" evidence="4">
    <location>
        <begin position="1"/>
        <end position="34"/>
    </location>
</feature>
<name>A0ABW1T059_9ACTN</name>
<dbReference type="Pfam" id="PF00392">
    <property type="entry name" value="GntR"/>
    <property type="match status" value="1"/>
</dbReference>
<feature type="compositionally biased region" description="Basic and acidic residues" evidence="4">
    <location>
        <begin position="22"/>
        <end position="34"/>
    </location>
</feature>
<dbReference type="SUPFAM" id="SSF46785">
    <property type="entry name" value="Winged helix' DNA-binding domain"/>
    <property type="match status" value="1"/>
</dbReference>
<dbReference type="EMBL" id="JBHSTI010000008">
    <property type="protein sequence ID" value="MFC6237555.1"/>
    <property type="molecule type" value="Genomic_DNA"/>
</dbReference>
<evidence type="ECO:0000256" key="3">
    <source>
        <dbReference type="ARBA" id="ARBA00023163"/>
    </source>
</evidence>
<dbReference type="Gene3D" id="1.20.120.530">
    <property type="entry name" value="GntR ligand-binding domain-like"/>
    <property type="match status" value="1"/>
</dbReference>
<gene>
    <name evidence="6" type="ORF">ACFQGU_06675</name>
</gene>
<keyword evidence="3" id="KW-0804">Transcription</keyword>
<dbReference type="PRINTS" id="PR00035">
    <property type="entry name" value="HTHGNTR"/>
</dbReference>
<dbReference type="PROSITE" id="PS50949">
    <property type="entry name" value="HTH_GNTR"/>
    <property type="match status" value="1"/>
</dbReference>
<reference evidence="7" key="1">
    <citation type="journal article" date="2019" name="Int. J. Syst. Evol. Microbiol.">
        <title>The Global Catalogue of Microorganisms (GCM) 10K type strain sequencing project: providing services to taxonomists for standard genome sequencing and annotation.</title>
        <authorList>
            <consortium name="The Broad Institute Genomics Platform"/>
            <consortium name="The Broad Institute Genome Sequencing Center for Infectious Disease"/>
            <person name="Wu L."/>
            <person name="Ma J."/>
        </authorList>
    </citation>
    <scope>NUCLEOTIDE SEQUENCE [LARGE SCALE GENOMIC DNA]</scope>
    <source>
        <strain evidence="7">CGMCC 4.7317</strain>
    </source>
</reference>
<evidence type="ECO:0000256" key="2">
    <source>
        <dbReference type="ARBA" id="ARBA00023125"/>
    </source>
</evidence>
<dbReference type="InterPro" id="IPR008920">
    <property type="entry name" value="TF_FadR/GntR_C"/>
</dbReference>
<protein>
    <submittedName>
        <fullName evidence="6">GntR family transcriptional regulator</fullName>
    </submittedName>
</protein>
<dbReference type="PANTHER" id="PTHR43537">
    <property type="entry name" value="TRANSCRIPTIONAL REGULATOR, GNTR FAMILY"/>
    <property type="match status" value="1"/>
</dbReference>
<dbReference type="RefSeq" id="WP_386764960.1">
    <property type="nucleotide sequence ID" value="NZ_JBHSTI010000008.1"/>
</dbReference>
<proteinExistence type="predicted"/>
<dbReference type="SMART" id="SM00895">
    <property type="entry name" value="FCD"/>
    <property type="match status" value="1"/>
</dbReference>
<evidence type="ECO:0000256" key="1">
    <source>
        <dbReference type="ARBA" id="ARBA00023015"/>
    </source>
</evidence>
<evidence type="ECO:0000313" key="7">
    <source>
        <dbReference type="Proteomes" id="UP001596138"/>
    </source>
</evidence>
<dbReference type="InterPro" id="IPR000524">
    <property type="entry name" value="Tscrpt_reg_HTH_GntR"/>
</dbReference>
<organism evidence="6 7">
    <name type="scientific">Longivirga aurantiaca</name>
    <dbReference type="NCBI Taxonomy" id="1837743"/>
    <lineage>
        <taxon>Bacteria</taxon>
        <taxon>Bacillati</taxon>
        <taxon>Actinomycetota</taxon>
        <taxon>Actinomycetes</taxon>
        <taxon>Sporichthyales</taxon>
        <taxon>Sporichthyaceae</taxon>
        <taxon>Longivirga</taxon>
    </lineage>
</organism>
<sequence length="278" mass="30430">MERSARETAAPIIPLTSSAIGGREDAPADDRGPSRIEWVHDKLRDRILTGNLAPGTVVSQAALARELGLSRAPIREALRRLEGEGLVESRHNQRVQIADLSISDMEEIYASRIAIETLAVRFTVPRLTKDDVAEMKHAWTAMRESAEKQDRSRWSVEHTRFHMVALSPVGPRLTAQIAQLDDHAGRYRALYMTQVNASWDSILTQDAAIIDAVESSDLDAVVDRWARHVASTVLSTIAVVDPTHDARLVRAALQNSLSAPSRDTAGSHTAARPGASEA</sequence>
<dbReference type="InterPro" id="IPR011711">
    <property type="entry name" value="GntR_C"/>
</dbReference>
<comment type="caution">
    <text evidence="6">The sequence shown here is derived from an EMBL/GenBank/DDBJ whole genome shotgun (WGS) entry which is preliminary data.</text>
</comment>
<dbReference type="CDD" id="cd07377">
    <property type="entry name" value="WHTH_GntR"/>
    <property type="match status" value="1"/>
</dbReference>
<dbReference type="PANTHER" id="PTHR43537:SF24">
    <property type="entry name" value="GLUCONATE OPERON TRANSCRIPTIONAL REPRESSOR"/>
    <property type="match status" value="1"/>
</dbReference>
<keyword evidence="2" id="KW-0238">DNA-binding</keyword>
<dbReference type="InterPro" id="IPR036390">
    <property type="entry name" value="WH_DNA-bd_sf"/>
</dbReference>
<dbReference type="SMART" id="SM00345">
    <property type="entry name" value="HTH_GNTR"/>
    <property type="match status" value="1"/>
</dbReference>
<evidence type="ECO:0000313" key="6">
    <source>
        <dbReference type="EMBL" id="MFC6237555.1"/>
    </source>
</evidence>
<dbReference type="Proteomes" id="UP001596138">
    <property type="component" value="Unassembled WGS sequence"/>
</dbReference>
<feature type="domain" description="HTH gntR-type" evidence="5">
    <location>
        <begin position="33"/>
        <end position="100"/>
    </location>
</feature>
<evidence type="ECO:0000259" key="5">
    <source>
        <dbReference type="PROSITE" id="PS50949"/>
    </source>
</evidence>
<keyword evidence="1" id="KW-0805">Transcription regulation</keyword>
<dbReference type="Gene3D" id="1.10.10.10">
    <property type="entry name" value="Winged helix-like DNA-binding domain superfamily/Winged helix DNA-binding domain"/>
    <property type="match status" value="1"/>
</dbReference>
<dbReference type="InterPro" id="IPR036388">
    <property type="entry name" value="WH-like_DNA-bd_sf"/>
</dbReference>
<dbReference type="SUPFAM" id="SSF48008">
    <property type="entry name" value="GntR ligand-binding domain-like"/>
    <property type="match status" value="1"/>
</dbReference>
<evidence type="ECO:0000256" key="4">
    <source>
        <dbReference type="SAM" id="MobiDB-lite"/>
    </source>
</evidence>
<dbReference type="Pfam" id="PF07729">
    <property type="entry name" value="FCD"/>
    <property type="match status" value="1"/>
</dbReference>
<accession>A0ABW1T059</accession>
<feature type="region of interest" description="Disordered" evidence="4">
    <location>
        <begin position="259"/>
        <end position="278"/>
    </location>
</feature>